<protein>
    <submittedName>
        <fullName evidence="2">Aminopeptidase</fullName>
    </submittedName>
</protein>
<reference evidence="2 3" key="1">
    <citation type="journal article" date="2018" name="Front. Microbiol.">
        <title>Description and Comparative Genomics of Macrococcus caseolyticus subsp. hominis subsp. nov., Macrococcus goetzii sp. nov., Macrococcus epidermidis sp. nov., and Macrococcus bohemicus sp. nov., Novel Macrococci From Human Clinical Material With Virulence Potential and Suspected Uptake of Foreign DNA by Natural Transformation.</title>
        <authorList>
            <person name="Maslanova I."/>
            <person name="Wertheimer Z."/>
            <person name="Sedlacek I."/>
            <person name="Svec P."/>
            <person name="Indrakova A."/>
            <person name="Kovarovic V."/>
            <person name="Schumann P."/>
            <person name="Sproer C."/>
            <person name="Kralova S."/>
            <person name="Sedo O."/>
            <person name="Kristofova L."/>
            <person name="Vrbovska V."/>
            <person name="Fuzik T."/>
            <person name="Petras P."/>
            <person name="Zdrahal Z."/>
            <person name="Ruzickova V."/>
            <person name="Doskar J."/>
            <person name="Pantucek R."/>
        </authorList>
    </citation>
    <scope>NUCLEOTIDE SEQUENCE [LARGE SCALE GENOMIC DNA]</scope>
    <source>
        <strain evidence="2 3">01/688</strain>
    </source>
</reference>
<evidence type="ECO:0000313" key="2">
    <source>
        <dbReference type="EMBL" id="RAK46984.1"/>
    </source>
</evidence>
<dbReference type="GO" id="GO:0004177">
    <property type="term" value="F:aminopeptidase activity"/>
    <property type="evidence" value="ECO:0007669"/>
    <property type="project" value="UniProtKB-KW"/>
</dbReference>
<accession>A0A327ZZJ5</accession>
<feature type="transmembrane region" description="Helical" evidence="1">
    <location>
        <begin position="55"/>
        <end position="72"/>
    </location>
</feature>
<keyword evidence="1" id="KW-0472">Membrane</keyword>
<feature type="transmembrane region" description="Helical" evidence="1">
    <location>
        <begin position="6"/>
        <end position="34"/>
    </location>
</feature>
<dbReference type="PIRSF" id="PIRSF038991">
    <property type="entry name" value="Protein_AbrB"/>
    <property type="match status" value="1"/>
</dbReference>
<feature type="transmembrane region" description="Helical" evidence="1">
    <location>
        <begin position="183"/>
        <end position="206"/>
    </location>
</feature>
<dbReference type="NCBIfam" id="TIGR03082">
    <property type="entry name" value="Gneg_AbrB_dup"/>
    <property type="match status" value="2"/>
</dbReference>
<gene>
    <name evidence="2" type="ORF">BHU61_05860</name>
</gene>
<comment type="caution">
    <text evidence="2">The sequence shown here is derived from an EMBL/GenBank/DDBJ whole genome shotgun (WGS) entry which is preliminary data.</text>
</comment>
<keyword evidence="2" id="KW-0378">Hydrolase</keyword>
<keyword evidence="3" id="KW-1185">Reference proteome</keyword>
<sequence>MEVFFMSYLLLFLISITFSLILAQIGMILPWLFGPILATIMLRKFTALTYRWPKWLGDIGLYILGAQIGVSFTKEIFVDIANDFWSVIFLSLMIILCAVVISFLFKRIVNCTTETALLASIPGALNQMIVMAEDNKNANILVVTLAQTSRLLFVIMIVPFISSMTSDNHERYQIDKAKQLFEVVSLDQIVMIVAMIAAGIYILKLIHFPVPDMLGPTFAILIWNLSTGLNFTVPMPLINFAQLLFGVRIGLQMYDLSSQINKRLFIGIFVQNILLIICAIVLSIVINIFTDHNFNDVFLSAAPGGMAQIIVVALETGANVAMISSYHIFRIFLILLIVAPMMSWYLTHRLNSDIGSGD</sequence>
<evidence type="ECO:0000256" key="1">
    <source>
        <dbReference type="SAM" id="Phobius"/>
    </source>
</evidence>
<organism evidence="2 3">
    <name type="scientific">Macrococcus epidermidis</name>
    <dbReference type="NCBI Taxonomy" id="1902580"/>
    <lineage>
        <taxon>Bacteria</taxon>
        <taxon>Bacillati</taxon>
        <taxon>Bacillota</taxon>
        <taxon>Bacilli</taxon>
        <taxon>Bacillales</taxon>
        <taxon>Staphylococcaceae</taxon>
        <taxon>Macrococcus</taxon>
    </lineage>
</organism>
<keyword evidence="1" id="KW-0812">Transmembrane</keyword>
<dbReference type="GO" id="GO:0010468">
    <property type="term" value="P:regulation of gene expression"/>
    <property type="evidence" value="ECO:0007669"/>
    <property type="project" value="InterPro"/>
</dbReference>
<evidence type="ECO:0000313" key="3">
    <source>
        <dbReference type="Proteomes" id="UP000249808"/>
    </source>
</evidence>
<dbReference type="GO" id="GO:0016020">
    <property type="term" value="C:membrane"/>
    <property type="evidence" value="ECO:0007669"/>
    <property type="project" value="InterPro"/>
</dbReference>
<dbReference type="Proteomes" id="UP000249808">
    <property type="component" value="Unassembled WGS sequence"/>
</dbReference>
<dbReference type="InterPro" id="IPR007820">
    <property type="entry name" value="AbrB_fam"/>
</dbReference>
<feature type="transmembrane region" description="Helical" evidence="1">
    <location>
        <begin position="218"/>
        <end position="244"/>
    </location>
</feature>
<feature type="transmembrane region" description="Helical" evidence="1">
    <location>
        <begin position="328"/>
        <end position="346"/>
    </location>
</feature>
<dbReference type="AlphaFoldDB" id="A0A327ZZJ5"/>
<proteinExistence type="predicted"/>
<dbReference type="EMBL" id="PZJH01000001">
    <property type="protein sequence ID" value="RAK46984.1"/>
    <property type="molecule type" value="Genomic_DNA"/>
</dbReference>
<dbReference type="Pfam" id="PF05145">
    <property type="entry name" value="AbrB"/>
    <property type="match status" value="1"/>
</dbReference>
<keyword evidence="1" id="KW-1133">Transmembrane helix</keyword>
<dbReference type="PANTHER" id="PTHR38457">
    <property type="entry name" value="REGULATOR ABRB-RELATED"/>
    <property type="match status" value="1"/>
</dbReference>
<feature type="transmembrane region" description="Helical" evidence="1">
    <location>
        <begin position="301"/>
        <end position="321"/>
    </location>
</feature>
<dbReference type="InterPro" id="IPR017516">
    <property type="entry name" value="AbrB_dup"/>
</dbReference>
<keyword evidence="2" id="KW-0031">Aminopeptidase</keyword>
<dbReference type="PANTHER" id="PTHR38457:SF1">
    <property type="entry name" value="REGULATOR ABRB-RELATED"/>
    <property type="match status" value="1"/>
</dbReference>
<feature type="transmembrane region" description="Helical" evidence="1">
    <location>
        <begin position="84"/>
        <end position="104"/>
    </location>
</feature>
<feature type="transmembrane region" description="Helical" evidence="1">
    <location>
        <begin position="264"/>
        <end position="289"/>
    </location>
</feature>
<keyword evidence="2" id="KW-0645">Protease</keyword>
<name>A0A327ZZJ5_9STAP</name>